<feature type="non-terminal residue" evidence="7">
    <location>
        <position position="428"/>
    </location>
</feature>
<dbReference type="InterPro" id="IPR025733">
    <property type="entry name" value="PAPs_C"/>
</dbReference>
<dbReference type="EC" id="3.1.3.2" evidence="3"/>
<evidence type="ECO:0000259" key="4">
    <source>
        <dbReference type="Pfam" id="PF00149"/>
    </source>
</evidence>
<feature type="domain" description="Purple acid phosphatase N-terminal" evidence="6">
    <location>
        <begin position="26"/>
        <end position="118"/>
    </location>
</feature>
<organism evidence="7">
    <name type="scientific">Medioppia subpectinata</name>
    <dbReference type="NCBI Taxonomy" id="1979941"/>
    <lineage>
        <taxon>Eukaryota</taxon>
        <taxon>Metazoa</taxon>
        <taxon>Ecdysozoa</taxon>
        <taxon>Arthropoda</taxon>
        <taxon>Chelicerata</taxon>
        <taxon>Arachnida</taxon>
        <taxon>Acari</taxon>
        <taxon>Acariformes</taxon>
        <taxon>Sarcoptiformes</taxon>
        <taxon>Oribatida</taxon>
        <taxon>Brachypylina</taxon>
        <taxon>Oppioidea</taxon>
        <taxon>Oppiidae</taxon>
        <taxon>Medioppia</taxon>
    </lineage>
</organism>
<dbReference type="SUPFAM" id="SSF56300">
    <property type="entry name" value="Metallo-dependent phosphatases"/>
    <property type="match status" value="1"/>
</dbReference>
<accession>A0A7R9KNJ4</accession>
<dbReference type="EMBL" id="OC858418">
    <property type="protein sequence ID" value="CAD7626457.1"/>
    <property type="molecule type" value="Genomic_DNA"/>
</dbReference>
<feature type="chain" id="PRO_5035952780" description="Purple acid phosphatase" evidence="3">
    <location>
        <begin position="23"/>
        <end position="428"/>
    </location>
</feature>
<dbReference type="PANTHER" id="PTHR45867:SF3">
    <property type="entry name" value="ACID PHOSPHATASE TYPE 7"/>
    <property type="match status" value="1"/>
</dbReference>
<evidence type="ECO:0000313" key="7">
    <source>
        <dbReference type="EMBL" id="CAD7626457.1"/>
    </source>
</evidence>
<evidence type="ECO:0000313" key="8">
    <source>
        <dbReference type="Proteomes" id="UP000759131"/>
    </source>
</evidence>
<dbReference type="EMBL" id="CAJPIZ010003843">
    <property type="protein sequence ID" value="CAG2106887.1"/>
    <property type="molecule type" value="Genomic_DNA"/>
</dbReference>
<dbReference type="PANTHER" id="PTHR45867">
    <property type="entry name" value="PURPLE ACID PHOSPHATASE"/>
    <property type="match status" value="1"/>
</dbReference>
<evidence type="ECO:0000256" key="2">
    <source>
        <dbReference type="ARBA" id="ARBA00023180"/>
    </source>
</evidence>
<dbReference type="InterPro" id="IPR015914">
    <property type="entry name" value="PAPs_N"/>
</dbReference>
<proteinExistence type="inferred from homology"/>
<dbReference type="SUPFAM" id="SSF49363">
    <property type="entry name" value="Purple acid phosphatase, N-terminal domain"/>
    <property type="match status" value="1"/>
</dbReference>
<dbReference type="Gene3D" id="2.60.40.380">
    <property type="entry name" value="Purple acid phosphatase-like, N-terminal"/>
    <property type="match status" value="1"/>
</dbReference>
<dbReference type="Pfam" id="PF00149">
    <property type="entry name" value="Metallophos"/>
    <property type="match status" value="1"/>
</dbReference>
<dbReference type="OrthoDB" id="45007at2759"/>
<keyword evidence="8" id="KW-1185">Reference proteome</keyword>
<dbReference type="InterPro" id="IPR029052">
    <property type="entry name" value="Metallo-depent_PP-like"/>
</dbReference>
<keyword evidence="1 3" id="KW-0732">Signal</keyword>
<dbReference type="AlphaFoldDB" id="A0A7R9KNJ4"/>
<sequence length="428" mass="49179">MSFKPHFVFILSSLWFSSTVFGTERPQQVHISLGADPTEMVVTWVTEHHISGKPCVEYGETDLSMKAFGKSYRFVDGGPEKRHFFNHRVKVKDLKAGHKYQYHCGSDEGWSSVFTFSTLKAGTEWSPRLAVFGDMGAVNAQSFPRLEQDVRRHRYDAIIHVGDFAYDMDSDNARVGDQFMRLIEPIAAVVPYQVCPGNHENKYNFSNYDNRFSMVDTTSGHVNNHYYSFNIGPAHFVSLSTEFYYFTEFGWYQIGRQFRWLEADLRAAAAPEARHKRPWIIVVAHRPLYCQTDAHECSPIGDHHSSSLQRKRLRTGIKIKNAGNAKYGLEELFHKYNVDIQLYGHEHNYQRLLPLYDNEIMNGSQSHPYVNPKASVAFVTGSAGCSEKHSKFIVKPKWSAFRSSDYGFTRMTIHNKTHISMEQVSDDQ</sequence>
<evidence type="ECO:0000259" key="6">
    <source>
        <dbReference type="Pfam" id="PF16656"/>
    </source>
</evidence>
<feature type="domain" description="Calcineurin-like phosphoesterase" evidence="4">
    <location>
        <begin position="128"/>
        <end position="349"/>
    </location>
</feature>
<dbReference type="InterPro" id="IPR008963">
    <property type="entry name" value="Purple_acid_Pase-like_N"/>
</dbReference>
<protein>
    <recommendedName>
        <fullName evidence="3">Purple acid phosphatase</fullName>
        <ecNumber evidence="3">3.1.3.2</ecNumber>
    </recommendedName>
</protein>
<evidence type="ECO:0000256" key="1">
    <source>
        <dbReference type="ARBA" id="ARBA00022729"/>
    </source>
</evidence>
<evidence type="ECO:0000256" key="3">
    <source>
        <dbReference type="RuleBase" id="RU361203"/>
    </source>
</evidence>
<dbReference type="CDD" id="cd00839">
    <property type="entry name" value="MPP_PAPs"/>
    <property type="match status" value="1"/>
</dbReference>
<feature type="signal peptide" evidence="3">
    <location>
        <begin position="1"/>
        <end position="22"/>
    </location>
</feature>
<comment type="catalytic activity">
    <reaction evidence="3">
        <text>a phosphate monoester + H2O = an alcohol + phosphate</text>
        <dbReference type="Rhea" id="RHEA:15017"/>
        <dbReference type="ChEBI" id="CHEBI:15377"/>
        <dbReference type="ChEBI" id="CHEBI:30879"/>
        <dbReference type="ChEBI" id="CHEBI:43474"/>
        <dbReference type="ChEBI" id="CHEBI:67140"/>
        <dbReference type="EC" id="3.1.3.2"/>
    </reaction>
</comment>
<dbReference type="Proteomes" id="UP000759131">
    <property type="component" value="Unassembled WGS sequence"/>
</dbReference>
<evidence type="ECO:0000259" key="5">
    <source>
        <dbReference type="Pfam" id="PF14008"/>
    </source>
</evidence>
<dbReference type="InterPro" id="IPR041792">
    <property type="entry name" value="MPP_PAP"/>
</dbReference>
<dbReference type="InterPro" id="IPR004843">
    <property type="entry name" value="Calcineurin-like_PHP"/>
</dbReference>
<dbReference type="Gene3D" id="3.60.21.10">
    <property type="match status" value="1"/>
</dbReference>
<name>A0A7R9KNJ4_9ACAR</name>
<feature type="domain" description="Purple acid phosphatase C-terminal" evidence="5">
    <location>
        <begin position="376"/>
        <end position="427"/>
    </location>
</feature>
<reference evidence="7" key="1">
    <citation type="submission" date="2020-11" db="EMBL/GenBank/DDBJ databases">
        <authorList>
            <person name="Tran Van P."/>
        </authorList>
    </citation>
    <scope>NUCLEOTIDE SEQUENCE</scope>
</reference>
<gene>
    <name evidence="7" type="ORF">OSB1V03_LOCUS6890</name>
</gene>
<dbReference type="Pfam" id="PF14008">
    <property type="entry name" value="Metallophos_C"/>
    <property type="match status" value="1"/>
</dbReference>
<comment type="similarity">
    <text evidence="3">Belongs to the metallophosphoesterase superfamily. Purple acid phosphatase family.</text>
</comment>
<dbReference type="GO" id="GO:0046872">
    <property type="term" value="F:metal ion binding"/>
    <property type="evidence" value="ECO:0007669"/>
    <property type="project" value="InterPro"/>
</dbReference>
<keyword evidence="3" id="KW-0378">Hydrolase</keyword>
<dbReference type="Pfam" id="PF16656">
    <property type="entry name" value="Pur_ac_phosph_N"/>
    <property type="match status" value="1"/>
</dbReference>
<dbReference type="GO" id="GO:0003993">
    <property type="term" value="F:acid phosphatase activity"/>
    <property type="evidence" value="ECO:0007669"/>
    <property type="project" value="UniProtKB-EC"/>
</dbReference>
<keyword evidence="2" id="KW-0325">Glycoprotein</keyword>